<sequence length="98" mass="10661">MDHGTLALLVPLAPFLLGGFAIWARHNRKMAEIHAAATAEKAAQYAAHNKELEDRVRVLERIVTDRGYDVALQIDALRDASRVERSGAADAVKAGTVQ</sequence>
<gene>
    <name evidence="2" type="ORF">NUTIK01_00250</name>
</gene>
<keyword evidence="1" id="KW-1133">Transmembrane helix</keyword>
<protein>
    <submittedName>
        <fullName evidence="2">Uncharacterized protein</fullName>
    </submittedName>
</protein>
<feature type="transmembrane region" description="Helical" evidence="1">
    <location>
        <begin position="6"/>
        <end position="24"/>
    </location>
</feature>
<evidence type="ECO:0000313" key="3">
    <source>
        <dbReference type="Proteomes" id="UP001187221"/>
    </source>
</evidence>
<name>A0ABQ6P1Z1_9SPHN</name>
<dbReference type="EMBL" id="BTFW01000001">
    <property type="protein sequence ID" value="GMM59248.1"/>
    <property type="molecule type" value="Genomic_DNA"/>
</dbReference>
<reference evidence="2 3" key="1">
    <citation type="submission" date="2023-06" db="EMBL/GenBank/DDBJ databases">
        <title>Draft genome sequence of Novosphingobium sp. strain IK01.</title>
        <authorList>
            <person name="Hatamoto M."/>
            <person name="Ikarashi T."/>
            <person name="Yamaguchi T."/>
        </authorList>
    </citation>
    <scope>NUCLEOTIDE SEQUENCE [LARGE SCALE GENOMIC DNA]</scope>
    <source>
        <strain evidence="2 3">IK01</strain>
    </source>
</reference>
<comment type="caution">
    <text evidence="2">The sequence shown here is derived from an EMBL/GenBank/DDBJ whole genome shotgun (WGS) entry which is preliminary data.</text>
</comment>
<keyword evidence="3" id="KW-1185">Reference proteome</keyword>
<proteinExistence type="predicted"/>
<evidence type="ECO:0000256" key="1">
    <source>
        <dbReference type="SAM" id="Phobius"/>
    </source>
</evidence>
<dbReference type="Proteomes" id="UP001187221">
    <property type="component" value="Unassembled WGS sequence"/>
</dbReference>
<accession>A0ABQ6P1Z1</accession>
<keyword evidence="1" id="KW-0472">Membrane</keyword>
<evidence type="ECO:0000313" key="2">
    <source>
        <dbReference type="EMBL" id="GMM59248.1"/>
    </source>
</evidence>
<dbReference type="RefSeq" id="WP_317973112.1">
    <property type="nucleotide sequence ID" value="NZ_BTFW01000001.1"/>
</dbReference>
<keyword evidence="1" id="KW-0812">Transmembrane</keyword>
<organism evidence="2 3">
    <name type="scientific">Novosphingobium pituita</name>
    <dbReference type="NCBI Taxonomy" id="3056842"/>
    <lineage>
        <taxon>Bacteria</taxon>
        <taxon>Pseudomonadati</taxon>
        <taxon>Pseudomonadota</taxon>
        <taxon>Alphaproteobacteria</taxon>
        <taxon>Sphingomonadales</taxon>
        <taxon>Sphingomonadaceae</taxon>
        <taxon>Novosphingobium</taxon>
    </lineage>
</organism>